<feature type="transmembrane region" description="Helical" evidence="1">
    <location>
        <begin position="155"/>
        <end position="175"/>
    </location>
</feature>
<proteinExistence type="predicted"/>
<gene>
    <name evidence="2" type="ORF">QBZ16_000724</name>
</gene>
<feature type="transmembrane region" description="Helical" evidence="1">
    <location>
        <begin position="181"/>
        <end position="199"/>
    </location>
</feature>
<protein>
    <submittedName>
        <fullName evidence="2">Uncharacterized protein</fullName>
    </submittedName>
</protein>
<keyword evidence="1" id="KW-1133">Transmembrane helix</keyword>
<name>A0AAD9IPB5_PROWI</name>
<dbReference type="AlphaFoldDB" id="A0AAD9IPB5"/>
<keyword evidence="1" id="KW-0812">Transmembrane</keyword>
<reference evidence="2" key="1">
    <citation type="submission" date="2021-01" db="EMBL/GenBank/DDBJ databases">
        <authorList>
            <person name="Eckstrom K.M.E."/>
        </authorList>
    </citation>
    <scope>NUCLEOTIDE SEQUENCE</scope>
    <source>
        <strain evidence="2">UVCC 0001</strain>
    </source>
</reference>
<organism evidence="2 3">
    <name type="scientific">Prototheca wickerhamii</name>
    <dbReference type="NCBI Taxonomy" id="3111"/>
    <lineage>
        <taxon>Eukaryota</taxon>
        <taxon>Viridiplantae</taxon>
        <taxon>Chlorophyta</taxon>
        <taxon>core chlorophytes</taxon>
        <taxon>Trebouxiophyceae</taxon>
        <taxon>Chlorellales</taxon>
        <taxon>Chlorellaceae</taxon>
        <taxon>Prototheca</taxon>
    </lineage>
</organism>
<evidence type="ECO:0000256" key="1">
    <source>
        <dbReference type="SAM" id="Phobius"/>
    </source>
</evidence>
<feature type="transmembrane region" description="Helical" evidence="1">
    <location>
        <begin position="112"/>
        <end position="135"/>
    </location>
</feature>
<feature type="transmembrane region" description="Helical" evidence="1">
    <location>
        <begin position="239"/>
        <end position="260"/>
    </location>
</feature>
<dbReference type="Proteomes" id="UP001255856">
    <property type="component" value="Unassembled WGS sequence"/>
</dbReference>
<evidence type="ECO:0000313" key="2">
    <source>
        <dbReference type="EMBL" id="KAK2080870.1"/>
    </source>
</evidence>
<keyword evidence="1" id="KW-0472">Membrane</keyword>
<dbReference type="EMBL" id="JASFZW010000001">
    <property type="protein sequence ID" value="KAK2080870.1"/>
    <property type="molecule type" value="Genomic_DNA"/>
</dbReference>
<sequence length="265" mass="28111">MLSPDEVVELRAAGEMVRQMTEALGLRVAELPPAEQVHIMHSVLTAWQTRVARQQGLARIKLSSEANEIQESAVGIAEAEAQRRTVRDASQHLARELDGFRAAAADSMALGLAIWAILGGANVFAGLGMLCALPWAMHRAGLLRTGSADLPLTRLLLGLGLGCGAVGRSAVGRLGGGTTNWTLAWAAWVALHLALQWAAQRRAAHALCKAERAAGRAGRREGAGPASALQPQLGSLITAMYVLQSFALPALLAWSTFYAVDLDWL</sequence>
<keyword evidence="3" id="KW-1185">Reference proteome</keyword>
<comment type="caution">
    <text evidence="2">The sequence shown here is derived from an EMBL/GenBank/DDBJ whole genome shotgun (WGS) entry which is preliminary data.</text>
</comment>
<accession>A0AAD9IPB5</accession>
<evidence type="ECO:0000313" key="3">
    <source>
        <dbReference type="Proteomes" id="UP001255856"/>
    </source>
</evidence>